<reference evidence="1 2" key="1">
    <citation type="submission" date="2020-09" db="EMBL/GenBank/DDBJ databases">
        <title>Photobacterium sp. CAU 1568 isolated from sand of Sido Beach.</title>
        <authorList>
            <person name="Kim W."/>
        </authorList>
    </citation>
    <scope>NUCLEOTIDE SEQUENCE [LARGE SCALE GENOMIC DNA]</scope>
    <source>
        <strain evidence="1 2">CAU 1568</strain>
    </source>
</reference>
<name>A0ABR9BLR3_9GAMM</name>
<sequence>MLHTDTGGDACRLVLTVVGVVEIAVAQTAGIERQVAEIVTLLIDSSNERAGNIGVARNLDIRRAARGEGGELGLGFEGCRDVEGFREVDAPGTELESDVIPVEYPLPEQGRSICGSVTYADTEL</sequence>
<dbReference type="Proteomes" id="UP000649768">
    <property type="component" value="Unassembled WGS sequence"/>
</dbReference>
<accession>A0ABR9BLR3</accession>
<evidence type="ECO:0000313" key="1">
    <source>
        <dbReference type="EMBL" id="MBD8513417.1"/>
    </source>
</evidence>
<comment type="caution">
    <text evidence="1">The sequence shown here is derived from an EMBL/GenBank/DDBJ whole genome shotgun (WGS) entry which is preliminary data.</text>
</comment>
<organism evidence="1 2">
    <name type="scientific">Photobacterium arenosum</name>
    <dbReference type="NCBI Taxonomy" id="2774143"/>
    <lineage>
        <taxon>Bacteria</taxon>
        <taxon>Pseudomonadati</taxon>
        <taxon>Pseudomonadota</taxon>
        <taxon>Gammaproteobacteria</taxon>
        <taxon>Vibrionales</taxon>
        <taxon>Vibrionaceae</taxon>
        <taxon>Photobacterium</taxon>
    </lineage>
</organism>
<dbReference type="EMBL" id="JACYTP010000007">
    <property type="protein sequence ID" value="MBD8513417.1"/>
    <property type="molecule type" value="Genomic_DNA"/>
</dbReference>
<protein>
    <submittedName>
        <fullName evidence="1">Uncharacterized protein</fullName>
    </submittedName>
</protein>
<evidence type="ECO:0000313" key="2">
    <source>
        <dbReference type="Proteomes" id="UP000649768"/>
    </source>
</evidence>
<dbReference type="RefSeq" id="WP_192016311.1">
    <property type="nucleotide sequence ID" value="NZ_JACYTP010000007.1"/>
</dbReference>
<keyword evidence="2" id="KW-1185">Reference proteome</keyword>
<proteinExistence type="predicted"/>
<gene>
    <name evidence="1" type="ORF">IFO68_12125</name>
</gene>